<reference evidence="2" key="1">
    <citation type="journal article" date="2020" name="Stud. Mycol.">
        <title>101 Dothideomycetes genomes: a test case for predicting lifestyles and emergence of pathogens.</title>
        <authorList>
            <person name="Haridas S."/>
            <person name="Albert R."/>
            <person name="Binder M."/>
            <person name="Bloem J."/>
            <person name="Labutti K."/>
            <person name="Salamov A."/>
            <person name="Andreopoulos B."/>
            <person name="Baker S."/>
            <person name="Barry K."/>
            <person name="Bills G."/>
            <person name="Bluhm B."/>
            <person name="Cannon C."/>
            <person name="Castanera R."/>
            <person name="Culley D."/>
            <person name="Daum C."/>
            <person name="Ezra D."/>
            <person name="Gonzalez J."/>
            <person name="Henrissat B."/>
            <person name="Kuo A."/>
            <person name="Liang C."/>
            <person name="Lipzen A."/>
            <person name="Lutzoni F."/>
            <person name="Magnuson J."/>
            <person name="Mondo S."/>
            <person name="Nolan M."/>
            <person name="Ohm R."/>
            <person name="Pangilinan J."/>
            <person name="Park H.-J."/>
            <person name="Ramirez L."/>
            <person name="Alfaro M."/>
            <person name="Sun H."/>
            <person name="Tritt A."/>
            <person name="Yoshinaga Y."/>
            <person name="Zwiers L.-H."/>
            <person name="Turgeon B."/>
            <person name="Goodwin S."/>
            <person name="Spatafora J."/>
            <person name="Crous P."/>
            <person name="Grigoriev I."/>
        </authorList>
    </citation>
    <scope>NUCLEOTIDE SEQUENCE</scope>
    <source>
        <strain evidence="2">CBS 130266</strain>
    </source>
</reference>
<evidence type="ECO:0000256" key="1">
    <source>
        <dbReference type="SAM" id="Phobius"/>
    </source>
</evidence>
<name>A0A9P4NLB1_9PEZI</name>
<evidence type="ECO:0000313" key="2">
    <source>
        <dbReference type="EMBL" id="KAF2426275.1"/>
    </source>
</evidence>
<keyword evidence="1" id="KW-0812">Transmembrane</keyword>
<organism evidence="2 3">
    <name type="scientific">Tothia fuscella</name>
    <dbReference type="NCBI Taxonomy" id="1048955"/>
    <lineage>
        <taxon>Eukaryota</taxon>
        <taxon>Fungi</taxon>
        <taxon>Dikarya</taxon>
        <taxon>Ascomycota</taxon>
        <taxon>Pezizomycotina</taxon>
        <taxon>Dothideomycetes</taxon>
        <taxon>Pleosporomycetidae</taxon>
        <taxon>Venturiales</taxon>
        <taxon>Cylindrosympodiaceae</taxon>
        <taxon>Tothia</taxon>
    </lineage>
</organism>
<feature type="transmembrane region" description="Helical" evidence="1">
    <location>
        <begin position="121"/>
        <end position="139"/>
    </location>
</feature>
<dbReference type="EMBL" id="MU007065">
    <property type="protein sequence ID" value="KAF2426275.1"/>
    <property type="molecule type" value="Genomic_DNA"/>
</dbReference>
<feature type="transmembrane region" description="Helical" evidence="1">
    <location>
        <begin position="74"/>
        <end position="101"/>
    </location>
</feature>
<proteinExistence type="predicted"/>
<feature type="transmembrane region" description="Helical" evidence="1">
    <location>
        <begin position="41"/>
        <end position="62"/>
    </location>
</feature>
<evidence type="ECO:0000313" key="3">
    <source>
        <dbReference type="Proteomes" id="UP000800235"/>
    </source>
</evidence>
<feature type="transmembrane region" description="Helical" evidence="1">
    <location>
        <begin position="12"/>
        <end position="35"/>
    </location>
</feature>
<keyword evidence="3" id="KW-1185">Reference proteome</keyword>
<keyword evidence="1" id="KW-1133">Transmembrane helix</keyword>
<keyword evidence="1" id="KW-0472">Membrane</keyword>
<accession>A0A9P4NLB1</accession>
<protein>
    <submittedName>
        <fullName evidence="2">Uncharacterized protein</fullName>
    </submittedName>
</protein>
<dbReference type="AlphaFoldDB" id="A0A9P4NLB1"/>
<gene>
    <name evidence="2" type="ORF">EJ08DRAFT_651811</name>
</gene>
<sequence length="186" mass="20373">MSKSINMSHILSIIFRSVALLIAFTTHIISIVCYARRDYGFVADIGLAVAIIANASAIALSADKHLSFSTSRGYRLFAFAADTLVWVSLSTAGTLDATILFKEAGLHSYSSYVHAIDELNPMVVTLVALILFLAYVLLLPRDDPRTNFSCRLLHLIASIVGLVKLACKINNETDRTEKTSYPVNYA</sequence>
<comment type="caution">
    <text evidence="2">The sequence shown here is derived from an EMBL/GenBank/DDBJ whole genome shotgun (WGS) entry which is preliminary data.</text>
</comment>
<dbReference type="Proteomes" id="UP000800235">
    <property type="component" value="Unassembled WGS sequence"/>
</dbReference>